<keyword evidence="1" id="KW-0812">Transmembrane</keyword>
<dbReference type="EMBL" id="QQAY01000001">
    <property type="protein sequence ID" value="RDI47615.1"/>
    <property type="molecule type" value="Genomic_DNA"/>
</dbReference>
<sequence length="90" mass="10841">MIRMKKYVAFLIQLMVWSSFTLVDWLSKRDHKEYKILMFAVFFYLAFIIARSIVKSKKITLFVTLFSLAFYLSFHLVLQNFIPITFLFIV</sequence>
<accession>A0A370GVA9</accession>
<dbReference type="Proteomes" id="UP000255326">
    <property type="component" value="Unassembled WGS sequence"/>
</dbReference>
<evidence type="ECO:0000313" key="3">
    <source>
        <dbReference type="Proteomes" id="UP000255326"/>
    </source>
</evidence>
<keyword evidence="1" id="KW-1133">Transmembrane helix</keyword>
<feature type="transmembrane region" description="Helical" evidence="1">
    <location>
        <begin position="61"/>
        <end position="89"/>
    </location>
</feature>
<evidence type="ECO:0000256" key="1">
    <source>
        <dbReference type="SAM" id="Phobius"/>
    </source>
</evidence>
<reference evidence="2 3" key="1">
    <citation type="submission" date="2018-07" db="EMBL/GenBank/DDBJ databases">
        <title>Genomic Encyclopedia of Type Strains, Phase IV (KMG-IV): sequencing the most valuable type-strain genomes for metagenomic binning, comparative biology and taxonomic classification.</title>
        <authorList>
            <person name="Goeker M."/>
        </authorList>
    </citation>
    <scope>NUCLEOTIDE SEQUENCE [LARGE SCALE GENOMIC DNA]</scope>
    <source>
        <strain evidence="2 3">DSM 25281</strain>
    </source>
</reference>
<keyword evidence="1" id="KW-0472">Membrane</keyword>
<name>A0A370GVA9_9BACI</name>
<proteinExistence type="predicted"/>
<gene>
    <name evidence="2" type="ORF">DFR59_101274</name>
</gene>
<keyword evidence="3" id="KW-1185">Reference proteome</keyword>
<evidence type="ECO:0000313" key="2">
    <source>
        <dbReference type="EMBL" id="RDI47615.1"/>
    </source>
</evidence>
<feature type="transmembrane region" description="Helical" evidence="1">
    <location>
        <begin position="37"/>
        <end position="54"/>
    </location>
</feature>
<organism evidence="2 3">
    <name type="scientific">Falsibacillus pallidus</name>
    <dbReference type="NCBI Taxonomy" id="493781"/>
    <lineage>
        <taxon>Bacteria</taxon>
        <taxon>Bacillati</taxon>
        <taxon>Bacillota</taxon>
        <taxon>Bacilli</taxon>
        <taxon>Bacillales</taxon>
        <taxon>Bacillaceae</taxon>
        <taxon>Falsibacillus</taxon>
    </lineage>
</organism>
<comment type="caution">
    <text evidence="2">The sequence shown here is derived from an EMBL/GenBank/DDBJ whole genome shotgun (WGS) entry which is preliminary data.</text>
</comment>
<dbReference type="AlphaFoldDB" id="A0A370GVA9"/>
<protein>
    <submittedName>
        <fullName evidence="2">Uncharacterized protein</fullName>
    </submittedName>
</protein>